<dbReference type="SUPFAM" id="SSF56112">
    <property type="entry name" value="Protein kinase-like (PK-like)"/>
    <property type="match status" value="1"/>
</dbReference>
<evidence type="ECO:0000313" key="6">
    <source>
        <dbReference type="Proteomes" id="UP001158576"/>
    </source>
</evidence>
<feature type="compositionally biased region" description="Acidic residues" evidence="2">
    <location>
        <begin position="876"/>
        <end position="889"/>
    </location>
</feature>
<dbReference type="InterPro" id="IPR000719">
    <property type="entry name" value="Prot_kinase_dom"/>
</dbReference>
<evidence type="ECO:0000256" key="3">
    <source>
        <dbReference type="SAM" id="Phobius"/>
    </source>
</evidence>
<sequence length="1285" mass="142142">MILFCGLISLAFGQDPPACTFTQYPAEQGEGVDAKCVAAPVYDPDFGTCTNPPSGTPTLYGSVMNKANSIARVFKNYNDMHEGFYADKFDLDLNTFNIESVVDGRISYCTNNPALGSESGHCTEIQPAQLAQNYFYVDSGSLKLSNAVDMKLIGGPRHMIKLKTTSNCFIYYKVFIFPDPSQPLAGEISLLDSTPSNRILEHLGLPTSSLINNGFDPLFKLDIYDNVFCAIRDECRISNGICLYSSTDLSEKVAADMWGISTTSTEFGNPKIVSGPKIELGQSSTKEASLAEMAKRWYSQDDSGNWLRFAPQSPFCTIDVQFDWISYPGSTLVDDVNKKEILTIDDVNIEGAFQNILLADANISSNLYFQYEAYAREHPTEIESYFQDLVGIQDVDDLPAIFVEDQSCQSYLDCISTIGDQFEIFQSYENCKTGETLLTMNTDLFVVDGDRQIDNTNVDYELLPSASFELSGSAISCATALSPGKHEFTLKAVQDDREDRTSYLTVVVTIEDPDVDWSTIITTPDDTANYEYIDAPSYVRNTEDQSVFKLSIPVFPPAGQEVILLSKTPGYIFTDSFELLKTGGSSTTFSDTVDLVVQVLLLENGAVIAREDDLSLGVFNIEEKMFTTTVEPTTPVFTEASTEAITCEPCAPVVTCPELTTETPVTCPETITCPEITFPTVTCPEITFPTEPIVTCPEVTCPTYTCPEVTYPTEPTVTCPEATTQECPEVICPTFSPITCPTVTTQKSETVSCPACPEATCPVVSTTAPEAVSCPVCPETTCPVVTTTASDTVTCPIVTCPTFSPTTPGQCEPCVCTTNAPPTTDGDDDCELFEILTYVMSALTGMFLITTIVFFVLWCRARRDDDDNEAWVPESDNVEEEGTDDDEPVMEPLEPIGRPEVKVNETLVQEQYENTAFTSEEPKPKVVPVPVPMRDPSPPPADSPAVSSRGVPAPMVVPMAQAHLPVSDKLQDPIYHTLEDHEVTLKGVIKSGKIASVREVLLRKDGDTKHAVAVVLNVELATDKTFGEINKRIRIDTQISEMRHQNVLKYFGAWCEVDKLFMGYELAEKGKLDEHLRQTRLTGNAVSNMSNYQIMKILVNIVEGLAHLHSRGIIHGNLQASVIYLTEENIPKIGKVCNNQIKSNDRNLWRWWAPEVFENGQKHSREADIWAFGVVMWEVCTFGGLPYNDVDLDQLSQYVKYDRLGMPKNVSPEVYTFMTNCWKSDPRLRPDANQLVALLSERLVDDQSYAFLERPRDFQHVPTTVQAPSVKETQVYSDTISRSAF</sequence>
<dbReference type="PROSITE" id="PS50011">
    <property type="entry name" value="PROTEIN_KINASE_DOM"/>
    <property type="match status" value="1"/>
</dbReference>
<evidence type="ECO:0000259" key="4">
    <source>
        <dbReference type="PROSITE" id="PS50011"/>
    </source>
</evidence>
<evidence type="ECO:0000256" key="1">
    <source>
        <dbReference type="ARBA" id="ARBA00022840"/>
    </source>
</evidence>
<dbReference type="InterPro" id="IPR011009">
    <property type="entry name" value="Kinase-like_dom_sf"/>
</dbReference>
<dbReference type="PANTHER" id="PTHR24416">
    <property type="entry name" value="TYROSINE-PROTEIN KINASE RECEPTOR"/>
    <property type="match status" value="1"/>
</dbReference>
<keyword evidence="1" id="KW-0067">ATP-binding</keyword>
<protein>
    <submittedName>
        <fullName evidence="5">Oidioi.mRNA.OKI2018_I69.chr1.g1533.t1.cds</fullName>
    </submittedName>
</protein>
<organism evidence="5 6">
    <name type="scientific">Oikopleura dioica</name>
    <name type="common">Tunicate</name>
    <dbReference type="NCBI Taxonomy" id="34765"/>
    <lineage>
        <taxon>Eukaryota</taxon>
        <taxon>Metazoa</taxon>
        <taxon>Chordata</taxon>
        <taxon>Tunicata</taxon>
        <taxon>Appendicularia</taxon>
        <taxon>Copelata</taxon>
        <taxon>Oikopleuridae</taxon>
        <taxon>Oikopleura</taxon>
    </lineage>
</organism>
<keyword evidence="3" id="KW-0812">Transmembrane</keyword>
<evidence type="ECO:0000256" key="2">
    <source>
        <dbReference type="SAM" id="MobiDB-lite"/>
    </source>
</evidence>
<feature type="domain" description="Protein kinase" evidence="4">
    <location>
        <begin position="983"/>
        <end position="1252"/>
    </location>
</feature>
<keyword evidence="3" id="KW-0472">Membrane</keyword>
<feature type="region of interest" description="Disordered" evidence="2">
    <location>
        <begin position="867"/>
        <end position="894"/>
    </location>
</feature>
<dbReference type="InterPro" id="IPR050122">
    <property type="entry name" value="RTK"/>
</dbReference>
<name>A0ABN7SPX5_OIKDI</name>
<accession>A0ABN7SPX5</accession>
<evidence type="ECO:0000313" key="5">
    <source>
        <dbReference type="EMBL" id="CAG5104779.1"/>
    </source>
</evidence>
<reference evidence="5 6" key="1">
    <citation type="submission" date="2021-04" db="EMBL/GenBank/DDBJ databases">
        <authorList>
            <person name="Bliznina A."/>
        </authorList>
    </citation>
    <scope>NUCLEOTIDE SEQUENCE [LARGE SCALE GENOMIC DNA]</scope>
</reference>
<dbReference type="Proteomes" id="UP001158576">
    <property type="component" value="Chromosome 1"/>
</dbReference>
<keyword evidence="6" id="KW-1185">Reference proteome</keyword>
<dbReference type="Pfam" id="PF07714">
    <property type="entry name" value="PK_Tyr_Ser-Thr"/>
    <property type="match status" value="1"/>
</dbReference>
<proteinExistence type="predicted"/>
<dbReference type="Gene3D" id="1.10.510.10">
    <property type="entry name" value="Transferase(Phosphotransferase) domain 1"/>
    <property type="match status" value="1"/>
</dbReference>
<keyword evidence="1" id="KW-0547">Nucleotide-binding</keyword>
<feature type="transmembrane region" description="Helical" evidence="3">
    <location>
        <begin position="835"/>
        <end position="858"/>
    </location>
</feature>
<keyword evidence="3" id="KW-1133">Transmembrane helix</keyword>
<gene>
    <name evidence="5" type="ORF">OKIOD_LOCUS10298</name>
</gene>
<dbReference type="PANTHER" id="PTHR24416:SF617">
    <property type="entry name" value="RET ONCOGENE, ISOFORM A"/>
    <property type="match status" value="1"/>
</dbReference>
<dbReference type="EMBL" id="OU015566">
    <property type="protein sequence ID" value="CAG5104779.1"/>
    <property type="molecule type" value="Genomic_DNA"/>
</dbReference>
<dbReference type="PRINTS" id="PR00109">
    <property type="entry name" value="TYRKINASE"/>
</dbReference>
<dbReference type="InterPro" id="IPR001245">
    <property type="entry name" value="Ser-Thr/Tyr_kinase_cat_dom"/>
</dbReference>